<dbReference type="Pfam" id="PF00494">
    <property type="entry name" value="SQS_PSY"/>
    <property type="match status" value="1"/>
</dbReference>
<dbReference type="GO" id="GO:0016117">
    <property type="term" value="P:carotenoid biosynthetic process"/>
    <property type="evidence" value="ECO:0007669"/>
    <property type="project" value="UniProtKB-ARBA"/>
</dbReference>
<dbReference type="AlphaFoldDB" id="A0A420XPG1"/>
<dbReference type="SUPFAM" id="SSF48576">
    <property type="entry name" value="Terpenoid synthases"/>
    <property type="match status" value="1"/>
</dbReference>
<dbReference type="InterPro" id="IPR033904">
    <property type="entry name" value="Trans_IPPS_HH"/>
</dbReference>
<keyword evidence="2" id="KW-0808">Transferase</keyword>
<dbReference type="GO" id="GO:0051996">
    <property type="term" value="F:squalene synthase [NAD(P)H] activity"/>
    <property type="evidence" value="ECO:0007669"/>
    <property type="project" value="InterPro"/>
</dbReference>
<dbReference type="InterPro" id="IPR044843">
    <property type="entry name" value="Trans_IPPS_bact-type"/>
</dbReference>
<dbReference type="PROSITE" id="PS01044">
    <property type="entry name" value="SQUALEN_PHYTOEN_SYN_1"/>
    <property type="match status" value="1"/>
</dbReference>
<dbReference type="InterPro" id="IPR002060">
    <property type="entry name" value="Squ/phyt_synthse"/>
</dbReference>
<proteinExistence type="predicted"/>
<dbReference type="SFLD" id="SFLDG01018">
    <property type="entry name" value="Squalene/Phytoene_Synthase_Lik"/>
    <property type="match status" value="1"/>
</dbReference>
<keyword evidence="4" id="KW-1185">Reference proteome</keyword>
<dbReference type="OrthoDB" id="9807580at2"/>
<comment type="pathway">
    <text evidence="1">Carotenoid biosynthesis; phytoene biosynthesis.</text>
</comment>
<name>A0A420XPG1_9ACTN</name>
<sequence>MSARDLDAAGITDPELRASYEQCRRLNALHGKTYYLASLLLPRHKRPYVHALYGFARYADEFVDSLDDPHPEALVPWGERFLADLDRGHSDDPVCRAAVDTVLRWDIPRDYFVAFLDSMAMDLTVTNYETYEDLRGYMYGSAAVIGLQMVPLLEPLSPDALAPAQALGEAFQLTNFVRDVAEDYKRGRVYLPLEDLARFGVQRSDLGLGSAGEPVRELVRFEVARCRALYAEAATGIPLLHPTSRDCIETALRLYGGILDEVEKADHDVLSGRASVPLPRRLAVAAPGMARAALARRDEGRWRALSAPAY</sequence>
<gene>
    <name evidence="3" type="ORF">CLV35_2583</name>
</gene>
<accession>A0A420XPG1</accession>
<dbReference type="EMBL" id="RBWV01000012">
    <property type="protein sequence ID" value="RKS74083.1"/>
    <property type="molecule type" value="Genomic_DNA"/>
</dbReference>
<evidence type="ECO:0000256" key="1">
    <source>
        <dbReference type="ARBA" id="ARBA00004684"/>
    </source>
</evidence>
<evidence type="ECO:0000313" key="3">
    <source>
        <dbReference type="EMBL" id="RKS74083.1"/>
    </source>
</evidence>
<dbReference type="Gene3D" id="1.10.600.10">
    <property type="entry name" value="Farnesyl Diphosphate Synthase"/>
    <property type="match status" value="1"/>
</dbReference>
<dbReference type="InterPro" id="IPR019845">
    <property type="entry name" value="Squalene/phytoene_synthase_CS"/>
</dbReference>
<evidence type="ECO:0000256" key="2">
    <source>
        <dbReference type="ARBA" id="ARBA00022679"/>
    </source>
</evidence>
<dbReference type="CDD" id="cd00683">
    <property type="entry name" value="Trans_IPPS_HH"/>
    <property type="match status" value="1"/>
</dbReference>
<organism evidence="3 4">
    <name type="scientific">Motilibacter peucedani</name>
    <dbReference type="NCBI Taxonomy" id="598650"/>
    <lineage>
        <taxon>Bacteria</taxon>
        <taxon>Bacillati</taxon>
        <taxon>Actinomycetota</taxon>
        <taxon>Actinomycetes</taxon>
        <taxon>Motilibacterales</taxon>
        <taxon>Motilibacteraceae</taxon>
        <taxon>Motilibacter</taxon>
    </lineage>
</organism>
<dbReference type="SFLD" id="SFLDG01212">
    <property type="entry name" value="Phytoene_synthase_like"/>
    <property type="match status" value="1"/>
</dbReference>
<evidence type="ECO:0000313" key="4">
    <source>
        <dbReference type="Proteomes" id="UP000281955"/>
    </source>
</evidence>
<dbReference type="InParanoid" id="A0A420XPG1"/>
<protein>
    <submittedName>
        <fullName evidence="3">Phytoene synthase</fullName>
    </submittedName>
</protein>
<dbReference type="Proteomes" id="UP000281955">
    <property type="component" value="Unassembled WGS sequence"/>
</dbReference>
<dbReference type="PANTHER" id="PTHR31480">
    <property type="entry name" value="BIFUNCTIONAL LYCOPENE CYCLASE/PHYTOENE SYNTHASE"/>
    <property type="match status" value="1"/>
</dbReference>
<reference evidence="3 4" key="1">
    <citation type="submission" date="2018-10" db="EMBL/GenBank/DDBJ databases">
        <title>Genomic Encyclopedia of Archaeal and Bacterial Type Strains, Phase II (KMG-II): from individual species to whole genera.</title>
        <authorList>
            <person name="Goeker M."/>
        </authorList>
    </citation>
    <scope>NUCLEOTIDE SEQUENCE [LARGE SCALE GENOMIC DNA]</scope>
    <source>
        <strain evidence="3 4">RP-AC37</strain>
    </source>
</reference>
<dbReference type="SFLD" id="SFLDS00005">
    <property type="entry name" value="Isoprenoid_Synthase_Type_I"/>
    <property type="match status" value="1"/>
</dbReference>
<comment type="caution">
    <text evidence="3">The sequence shown here is derived from an EMBL/GenBank/DDBJ whole genome shotgun (WGS) entry which is preliminary data.</text>
</comment>
<dbReference type="UniPathway" id="UPA00799"/>
<dbReference type="InterPro" id="IPR008949">
    <property type="entry name" value="Isoprenoid_synthase_dom_sf"/>
</dbReference>
<dbReference type="RefSeq" id="WP_121193850.1">
    <property type="nucleotide sequence ID" value="NZ_RBWV01000012.1"/>
</dbReference>
<dbReference type="PROSITE" id="PS01045">
    <property type="entry name" value="SQUALEN_PHYTOEN_SYN_2"/>
    <property type="match status" value="1"/>
</dbReference>
<dbReference type="GO" id="GO:0004311">
    <property type="term" value="F:geranylgeranyl diphosphate synthase activity"/>
    <property type="evidence" value="ECO:0007669"/>
    <property type="project" value="InterPro"/>
</dbReference>